<dbReference type="InterPro" id="IPR010905">
    <property type="entry name" value="Glyco_hydro_88"/>
</dbReference>
<keyword evidence="4" id="KW-1185">Reference proteome</keyword>
<dbReference type="Gene3D" id="1.50.10.10">
    <property type="match status" value="1"/>
</dbReference>
<evidence type="ECO:0000259" key="2">
    <source>
        <dbReference type="Pfam" id="PF22807"/>
    </source>
</evidence>
<dbReference type="SUPFAM" id="SSF50952">
    <property type="entry name" value="Soluble quinoprotein glucose dehydrogenase"/>
    <property type="match status" value="1"/>
</dbReference>
<dbReference type="Gene3D" id="2.120.10.30">
    <property type="entry name" value="TolB, C-terminal domain"/>
    <property type="match status" value="1"/>
</dbReference>
<dbReference type="InterPro" id="IPR054539">
    <property type="entry name" value="Beta-prop_PDH"/>
</dbReference>
<dbReference type="AlphaFoldDB" id="A0A4R8DS78"/>
<dbReference type="PANTHER" id="PTHR33886">
    <property type="entry name" value="UNSATURATED RHAMNOGALACTURONAN HYDROLASE (EUROFUNG)"/>
    <property type="match status" value="1"/>
</dbReference>
<sequence>MLLTSVMLSAALAQTPAPPRTPAPLDSTEAAIRKVADHIVAGTSFQYVNTKTGVKVGSTAGLAPSPDVKAESRYNKWVYPDGVLAVGMVEAASILKDATYSDYARKNYRFIFDNIDYFRKGYEAGEKKVEFGPFFRMSALDDCGSMAAGLLDVYAFDQRVDYMAYLKRAADYIMNRQLKLPDSTLCRDHPRALTIWADDLYMSVPFLARMGKLTGDPRYVDFAIHQVEQFNHYLFDPATGLYFHCYYSDMGVNGVVHWGRANGWLAMAQAMLIDHLPKNHPKKAELIGFLLRQVIGFSRYQDNATGLWHQVLDKPDAYLETSVSAMFAYTVAKAVNEGWIHPRYLSIARDAWGGLLSRITPGGELQDVCIGTNIEDDIRFYYNRPKETDDLHGLGPLLLAGSEILRAERAPKPAARTGAPALGYGTSVAAQLPAPYTTASVHHNSKVVGWPEGMMPRAPEGFTVTKYADHLRNPRWFYVLPNGDVLVSESATNKKRSADDILLLRDTNHDGIPDVREVFMSGLHQPLGMLLLNGWFYVGNTDGVYRYPYKDGQLHIAGDGQKILDLPAGGYNNHWTRNLIASPDGSKIYVSVGSGSNNAEHGMEHENRRADILVINPDGSGERVFASGIRNPVGMDWAPGTQTLWTAVNERDSLGDDLVPDYFTHVEDGGFYGWPYAYFGPHEDPRLAGQRPDLVARTLVPDVSLGAHTASLGLAFYTAKAFPSKYRGGAFIGQHGSWNRSVFSGYRVVFVPFTGGKPGIPEDFLTGFIKDEATSEAYGRPVGVAVLPDGSLLVADDEGNTLWRVVYGG</sequence>
<feature type="domain" description="Pyrroloquinoline quinone-dependent pyranose dehydrogenase beta-propeller" evidence="2">
    <location>
        <begin position="457"/>
        <end position="654"/>
    </location>
</feature>
<dbReference type="GO" id="GO:0005975">
    <property type="term" value="P:carbohydrate metabolic process"/>
    <property type="evidence" value="ECO:0007669"/>
    <property type="project" value="InterPro"/>
</dbReference>
<dbReference type="InterPro" id="IPR052043">
    <property type="entry name" value="PolySaccharide_Degr_Enz"/>
</dbReference>
<dbReference type="InterPro" id="IPR011041">
    <property type="entry name" value="Quinoprot_gluc/sorb_DH_b-prop"/>
</dbReference>
<gene>
    <name evidence="3" type="ORF">EDB95_2135</name>
</gene>
<name>A0A4R8DS78_9BACT</name>
<dbReference type="InterPro" id="IPR008928">
    <property type="entry name" value="6-hairpin_glycosidase_sf"/>
</dbReference>
<dbReference type="InterPro" id="IPR012341">
    <property type="entry name" value="6hp_glycosidase-like_sf"/>
</dbReference>
<reference evidence="3 4" key="1">
    <citation type="submission" date="2019-03" db="EMBL/GenBank/DDBJ databases">
        <title>Genomic Encyclopedia of Type Strains, Phase IV (KMG-IV): sequencing the most valuable type-strain genomes for metagenomic binning, comparative biology and taxonomic classification.</title>
        <authorList>
            <person name="Goeker M."/>
        </authorList>
    </citation>
    <scope>NUCLEOTIDE SEQUENCE [LARGE SCALE GENOMIC DNA]</scope>
    <source>
        <strain evidence="3 4">DSM 100059</strain>
    </source>
</reference>
<evidence type="ECO:0000313" key="4">
    <source>
        <dbReference type="Proteomes" id="UP000294498"/>
    </source>
</evidence>
<dbReference type="InterPro" id="IPR011042">
    <property type="entry name" value="6-blade_b-propeller_TolB-like"/>
</dbReference>
<comment type="caution">
    <text evidence="3">The sequence shown here is derived from an EMBL/GenBank/DDBJ whole genome shotgun (WGS) entry which is preliminary data.</text>
</comment>
<keyword evidence="1" id="KW-0378">Hydrolase</keyword>
<evidence type="ECO:0000256" key="1">
    <source>
        <dbReference type="ARBA" id="ARBA00022801"/>
    </source>
</evidence>
<dbReference type="GO" id="GO:0016787">
    <property type="term" value="F:hydrolase activity"/>
    <property type="evidence" value="ECO:0007669"/>
    <property type="project" value="UniProtKB-KW"/>
</dbReference>
<dbReference type="Pfam" id="PF22807">
    <property type="entry name" value="TrAA12"/>
    <property type="match status" value="2"/>
</dbReference>
<dbReference type="Proteomes" id="UP000294498">
    <property type="component" value="Unassembled WGS sequence"/>
</dbReference>
<dbReference type="SUPFAM" id="SSF48208">
    <property type="entry name" value="Six-hairpin glycosidases"/>
    <property type="match status" value="1"/>
</dbReference>
<proteinExistence type="predicted"/>
<dbReference type="PANTHER" id="PTHR33886:SF8">
    <property type="entry name" value="UNSATURATED RHAMNOGALACTURONAN HYDROLASE (EUROFUNG)"/>
    <property type="match status" value="1"/>
</dbReference>
<protein>
    <submittedName>
        <fullName evidence="3">Glucose/arabinose dehydrogenase</fullName>
    </submittedName>
</protein>
<evidence type="ECO:0000313" key="3">
    <source>
        <dbReference type="EMBL" id="TDX01104.1"/>
    </source>
</evidence>
<dbReference type="EMBL" id="SODV01000001">
    <property type="protein sequence ID" value="TDX01104.1"/>
    <property type="molecule type" value="Genomic_DNA"/>
</dbReference>
<feature type="domain" description="Pyrroloquinoline quinone-dependent pyranose dehydrogenase beta-propeller" evidence="2">
    <location>
        <begin position="700"/>
        <end position="803"/>
    </location>
</feature>
<accession>A0A4R8DS78</accession>
<organism evidence="3 4">
    <name type="scientific">Dinghuibacter silviterrae</name>
    <dbReference type="NCBI Taxonomy" id="1539049"/>
    <lineage>
        <taxon>Bacteria</taxon>
        <taxon>Pseudomonadati</taxon>
        <taxon>Bacteroidota</taxon>
        <taxon>Chitinophagia</taxon>
        <taxon>Chitinophagales</taxon>
        <taxon>Chitinophagaceae</taxon>
        <taxon>Dinghuibacter</taxon>
    </lineage>
</organism>
<dbReference type="Pfam" id="PF07470">
    <property type="entry name" value="Glyco_hydro_88"/>
    <property type="match status" value="1"/>
</dbReference>